<evidence type="ECO:0000313" key="2">
    <source>
        <dbReference type="EMBL" id="KAE8270739.1"/>
    </source>
</evidence>
<feature type="compositionally biased region" description="Polar residues" evidence="1">
    <location>
        <begin position="91"/>
        <end position="106"/>
    </location>
</feature>
<feature type="compositionally biased region" description="Low complexity" evidence="1">
    <location>
        <begin position="73"/>
        <end position="86"/>
    </location>
</feature>
<name>A0A8X7NCI5_9BASI</name>
<dbReference type="Proteomes" id="UP000078113">
    <property type="component" value="Unassembled WGS sequence"/>
</dbReference>
<accession>A0A8X7NCI5</accession>
<dbReference type="EMBL" id="LWDG02000039">
    <property type="protein sequence ID" value="KAE8270739.1"/>
    <property type="molecule type" value="Genomic_DNA"/>
</dbReference>
<reference evidence="2" key="1">
    <citation type="submission" date="2016-04" db="EMBL/GenBank/DDBJ databases">
        <authorList>
            <person name="Nguyen H.D."/>
            <person name="Samba Siva P."/>
            <person name="Cullis J."/>
            <person name="Levesque C.A."/>
            <person name="Hambleton S."/>
        </authorList>
    </citation>
    <scope>NUCLEOTIDE SEQUENCE</scope>
    <source>
        <strain evidence="2">DAOMC 236422</strain>
    </source>
</reference>
<evidence type="ECO:0000313" key="3">
    <source>
        <dbReference type="Proteomes" id="UP000078113"/>
    </source>
</evidence>
<proteinExistence type="predicted"/>
<gene>
    <name evidence="2" type="ORF">A4X09_0g1588</name>
</gene>
<feature type="region of interest" description="Disordered" evidence="1">
    <location>
        <begin position="1"/>
        <end position="146"/>
    </location>
</feature>
<comment type="caution">
    <text evidence="2">The sequence shown here is derived from an EMBL/GenBank/DDBJ whole genome shotgun (WGS) entry which is preliminary data.</text>
</comment>
<keyword evidence="3" id="KW-1185">Reference proteome</keyword>
<organism evidence="2 3">
    <name type="scientific">Tilletia walkeri</name>
    <dbReference type="NCBI Taxonomy" id="117179"/>
    <lineage>
        <taxon>Eukaryota</taxon>
        <taxon>Fungi</taxon>
        <taxon>Dikarya</taxon>
        <taxon>Basidiomycota</taxon>
        <taxon>Ustilaginomycotina</taxon>
        <taxon>Exobasidiomycetes</taxon>
        <taxon>Tilletiales</taxon>
        <taxon>Tilletiaceae</taxon>
        <taxon>Tilletia</taxon>
    </lineage>
</organism>
<sequence length="786" mass="84927">MLARSSSDDPIDLLTASPVQVALPTPPPVLLPHTSPRNTNTTHTRQGVTDAPIFPDSLRLRPGQTSGSGSGSSSGSSSTSSILSGGRFFLQSRQSSPATSRSNSAQDPLEQADRHESPTASAKVLGKRKADGRLVRPLGPPHNDTAQTSVKIVLKQHSSNHHHHEDNGDDGALASTVPPLEEPIFPITLYNSAYRFFPACNPSSSKLYPAAHPPAETQCPWVVQEGAWGKEAIRCGREFTSPDMLARHVLLTHCHIDCPESASSSAIDLGTQTDPLSKQQSSSASAAPKVPCRYGSCSHRTFTSTEKMRAHVVQIHLVPAFLYLCPFENCRLPYNEQPDTQHKLEGHIDRIHDEEKEQLRQFARVGGIGPKGGRFSLLQSIPHAILDKNKGGVQPAAAWAYMIRAAAVSGIDLETAGQSSAVVEPPSGGFGPGWAAGPTSGRSFASALLGESGDPEMSLARQYKSAGLNDVEEEGALKLNQVPKVTRISSIEIGGHWLHQPQARRPPLPGKGSKAKPGKGSPSKSQSSSYIAIVTATRDEIVSRRAADAARLQKKGVFTPSQRSIIEPPQHAASSQTVLFKPSRVQPYVSLIGKMSYLQTPATPLVPSETMLRLAPPPTSSKRAGDVYARRHAKMKEDIVSKNVSIDVEDGTLHSRLPKRQVLLDVFLDRPERTLAVEGREFVMEGMGSFDCVEIPRRWDINPRDFGLHEAKSGPVEVPMQVSSEVPMEVLIEVDEVGMVEEQFGLAEGIGGQVEEVEEVKGEIQRAVEVKPEEVQVEALALWVDS</sequence>
<feature type="compositionally biased region" description="Polar residues" evidence="1">
    <location>
        <begin position="35"/>
        <end position="47"/>
    </location>
</feature>
<protein>
    <submittedName>
        <fullName evidence="2">Uncharacterized protein</fullName>
    </submittedName>
</protein>
<evidence type="ECO:0000256" key="1">
    <source>
        <dbReference type="SAM" id="MobiDB-lite"/>
    </source>
</evidence>
<feature type="compositionally biased region" description="Polar residues" evidence="1">
    <location>
        <begin position="269"/>
        <end position="280"/>
    </location>
</feature>
<dbReference type="AlphaFoldDB" id="A0A8X7NCI5"/>
<feature type="region of interest" description="Disordered" evidence="1">
    <location>
        <begin position="269"/>
        <end position="289"/>
    </location>
</feature>
<feature type="compositionally biased region" description="Low complexity" evidence="1">
    <location>
        <begin position="518"/>
        <end position="529"/>
    </location>
</feature>
<reference evidence="2" key="2">
    <citation type="journal article" date="2019" name="IMA Fungus">
        <title>Genome sequencing and comparison of five Tilletia species to identify candidate genes for the detection of regulated species infecting wheat.</title>
        <authorList>
            <person name="Nguyen H.D.T."/>
            <person name="Sultana T."/>
            <person name="Kesanakurti P."/>
            <person name="Hambleton S."/>
        </authorList>
    </citation>
    <scope>NUCLEOTIDE SEQUENCE</scope>
    <source>
        <strain evidence="2">DAOMC 236422</strain>
    </source>
</reference>
<feature type="region of interest" description="Disordered" evidence="1">
    <location>
        <begin position="495"/>
        <end position="529"/>
    </location>
</feature>